<evidence type="ECO:0000256" key="1">
    <source>
        <dbReference type="SAM" id="MobiDB-lite"/>
    </source>
</evidence>
<evidence type="ECO:0000313" key="2">
    <source>
        <dbReference type="Proteomes" id="UP000887574"/>
    </source>
</evidence>
<dbReference type="WBParaSite" id="jg13547">
    <property type="protein sequence ID" value="jg13547"/>
    <property type="gene ID" value="jg13547"/>
</dbReference>
<reference evidence="3" key="1">
    <citation type="submission" date="2022-11" db="UniProtKB">
        <authorList>
            <consortium name="WormBaseParasite"/>
        </authorList>
    </citation>
    <scope>IDENTIFICATION</scope>
</reference>
<proteinExistence type="predicted"/>
<organism evidence="2 3">
    <name type="scientific">Ditylenchus dipsaci</name>
    <dbReference type="NCBI Taxonomy" id="166011"/>
    <lineage>
        <taxon>Eukaryota</taxon>
        <taxon>Metazoa</taxon>
        <taxon>Ecdysozoa</taxon>
        <taxon>Nematoda</taxon>
        <taxon>Chromadorea</taxon>
        <taxon>Rhabditida</taxon>
        <taxon>Tylenchina</taxon>
        <taxon>Tylenchomorpha</taxon>
        <taxon>Sphaerularioidea</taxon>
        <taxon>Anguinidae</taxon>
        <taxon>Anguininae</taxon>
        <taxon>Ditylenchus</taxon>
    </lineage>
</organism>
<sequence length="199" mass="22932">METLQRIVSRQWTDLSHKRNSKRLKPFDEPFIFTEEDNNNYCLDETKPTSERQDLAFSSPLHFYNSSSSEALAYSNDLQQPSHYMSPSMSAKNIKELEAINYQLETGHLDGLSQHLLKAQKNSVTFSSLSKRCSELPLKYGTSSKITRAASQKSESTEDIDEDKPKKQTRIMEVRNKLSNGRKKKSDNQNLLMFEELND</sequence>
<accession>A0A915CX70</accession>
<dbReference type="AlphaFoldDB" id="A0A915CX70"/>
<protein>
    <submittedName>
        <fullName evidence="3">Uncharacterized protein</fullName>
    </submittedName>
</protein>
<feature type="region of interest" description="Disordered" evidence="1">
    <location>
        <begin position="144"/>
        <end position="199"/>
    </location>
</feature>
<feature type="compositionally biased region" description="Basic and acidic residues" evidence="1">
    <location>
        <begin position="163"/>
        <end position="176"/>
    </location>
</feature>
<feature type="compositionally biased region" description="Polar residues" evidence="1">
    <location>
        <begin position="144"/>
        <end position="154"/>
    </location>
</feature>
<dbReference type="Proteomes" id="UP000887574">
    <property type="component" value="Unplaced"/>
</dbReference>
<evidence type="ECO:0000313" key="3">
    <source>
        <dbReference type="WBParaSite" id="jg13547"/>
    </source>
</evidence>
<keyword evidence="2" id="KW-1185">Reference proteome</keyword>
<name>A0A915CX70_9BILA</name>